<dbReference type="AlphaFoldDB" id="A0A1J5PS08"/>
<comment type="caution">
    <text evidence="1">The sequence shown here is derived from an EMBL/GenBank/DDBJ whole genome shotgun (WGS) entry which is preliminary data.</text>
</comment>
<dbReference type="EMBL" id="MLJW01006663">
    <property type="protein sequence ID" value="OIQ66357.1"/>
    <property type="molecule type" value="Genomic_DNA"/>
</dbReference>
<protein>
    <submittedName>
        <fullName evidence="1">Uncharacterized protein</fullName>
    </submittedName>
</protein>
<sequence length="208" mass="21529">MQSGIAEHAAGPGDGLVFPGPGGIAAALLLVVGIRRKAGNEQAGIAVGAQCRVNFIQIALAGLDREPVDELAHQIGIHLGGAFVIVVKDKYKVQVAAVTQFLAAELAVGDDAKTGLLAVNFFEPAPAPAGGNAQHGIGQGAKLVGHFFHREHAFDVTRQGAENLGVMGPAQQVQQRLVVIFTGCLQCVAPVIEFAFKAGCIKAFLQHA</sequence>
<gene>
    <name evidence="1" type="ORF">GALL_520740</name>
</gene>
<reference evidence="1" key="1">
    <citation type="submission" date="2016-10" db="EMBL/GenBank/DDBJ databases">
        <title>Sequence of Gallionella enrichment culture.</title>
        <authorList>
            <person name="Poehlein A."/>
            <person name="Muehling M."/>
            <person name="Daniel R."/>
        </authorList>
    </citation>
    <scope>NUCLEOTIDE SEQUENCE</scope>
</reference>
<accession>A0A1J5PS08</accession>
<name>A0A1J5PS08_9ZZZZ</name>
<evidence type="ECO:0000313" key="1">
    <source>
        <dbReference type="EMBL" id="OIQ66357.1"/>
    </source>
</evidence>
<organism evidence="1">
    <name type="scientific">mine drainage metagenome</name>
    <dbReference type="NCBI Taxonomy" id="410659"/>
    <lineage>
        <taxon>unclassified sequences</taxon>
        <taxon>metagenomes</taxon>
        <taxon>ecological metagenomes</taxon>
    </lineage>
</organism>
<proteinExistence type="predicted"/>